<reference evidence="1 2" key="1">
    <citation type="submission" date="2018-09" db="EMBL/GenBank/DDBJ databases">
        <title>A comparative genomics approach for identifying host-range determinants of bacteriophages infecting Streptococcus thermophilus.</title>
        <authorList>
            <person name="Szymczak P."/>
            <person name="Rau M.H."/>
            <person name="Monteiro J.M."/>
            <person name="de Pinho M.G."/>
            <person name="Filipe S.R."/>
            <person name="Vogensen F.K."/>
            <person name="Zeidan A."/>
            <person name="Janzen T."/>
        </authorList>
    </citation>
    <scope>NUCLEOTIDE SEQUENCE [LARGE SCALE GENOMIC DNA]</scope>
</reference>
<organism evidence="1 2">
    <name type="scientific">Streptococcus phage CHPC1246</name>
    <dbReference type="NCBI Taxonomy" id="2365032"/>
    <lineage>
        <taxon>Viruses</taxon>
        <taxon>Duplodnaviria</taxon>
        <taxon>Heunggongvirae</taxon>
        <taxon>Uroviricota</taxon>
        <taxon>Caudoviricetes</taxon>
        <taxon>Aliceevansviridae</taxon>
        <taxon>Brussowvirus</taxon>
        <taxon>Brussowvirus CHPC1246</taxon>
    </lineage>
</organism>
<accession>A0A3G8FBM1</accession>
<keyword evidence="2" id="KW-1185">Reference proteome</keyword>
<evidence type="ECO:0000313" key="2">
    <source>
        <dbReference type="Proteomes" id="UP000267721"/>
    </source>
</evidence>
<sequence length="39" mass="4621">MKKAQQLLKEIKNTNVSYAIMDEDNEIYCNKETNNILIF</sequence>
<evidence type="ECO:0000313" key="1">
    <source>
        <dbReference type="EMBL" id="AZF92168.1"/>
    </source>
</evidence>
<dbReference type="EMBL" id="MH937510">
    <property type="protein sequence ID" value="AZF92168.1"/>
    <property type="molecule type" value="Genomic_DNA"/>
</dbReference>
<name>A0A3G8FBM1_9CAUD</name>
<proteinExistence type="predicted"/>
<dbReference type="Proteomes" id="UP000267721">
    <property type="component" value="Segment"/>
</dbReference>
<protein>
    <submittedName>
        <fullName evidence="1">Uncharacterized protein</fullName>
    </submittedName>
</protein>
<gene>
    <name evidence="1" type="ORF">CHPC1246_0032</name>
</gene>